<reference evidence="1 2" key="1">
    <citation type="submission" date="2019-11" db="EMBL/GenBank/DDBJ databases">
        <title>Comparison of genomes from free-living endosymbiotic cyanobacteria isolated from Azolla.</title>
        <authorList>
            <person name="Thiel T."/>
            <person name="Pratte B."/>
        </authorList>
    </citation>
    <scope>NUCLEOTIDE SEQUENCE [LARGE SCALE GENOMIC DNA]</scope>
    <source>
        <strain evidence="1 2">N2B</strain>
    </source>
</reference>
<keyword evidence="2" id="KW-1185">Reference proteome</keyword>
<protein>
    <submittedName>
        <fullName evidence="1">Uncharacterized protein</fullName>
    </submittedName>
</protein>
<gene>
    <name evidence="1" type="ORF">GNE12_12365</name>
</gene>
<dbReference type="GeneID" id="58725272"/>
<dbReference type="Proteomes" id="UP000570851">
    <property type="component" value="Unassembled WGS sequence"/>
</dbReference>
<evidence type="ECO:0000313" key="1">
    <source>
        <dbReference type="EMBL" id="MBC1302707.1"/>
    </source>
</evidence>
<organism evidence="1 2">
    <name type="scientific">Trichormus variabilis N2B</name>
    <dbReference type="NCBI Taxonomy" id="2681315"/>
    <lineage>
        <taxon>Bacteria</taxon>
        <taxon>Bacillati</taxon>
        <taxon>Cyanobacteriota</taxon>
        <taxon>Cyanophyceae</taxon>
        <taxon>Nostocales</taxon>
        <taxon>Nostocaceae</taxon>
        <taxon>Trichormus</taxon>
    </lineage>
</organism>
<dbReference type="EMBL" id="JACKZP010000040">
    <property type="protein sequence ID" value="MBC1302707.1"/>
    <property type="molecule type" value="Genomic_DNA"/>
</dbReference>
<accession>A0ABR6S8G2</accession>
<dbReference type="RefSeq" id="WP_158647781.1">
    <property type="nucleotide sequence ID" value="NZ_JACKZP010000040.1"/>
</dbReference>
<name>A0ABR6S8G2_ANAVA</name>
<sequence>MNLNDADRSFHEEYLKYYEQIVDSPYLCDRWLIEIYPAQLGWSKLFWRHRHKIDKWAT</sequence>
<comment type="caution">
    <text evidence="1">The sequence shown here is derived from an EMBL/GenBank/DDBJ whole genome shotgun (WGS) entry which is preliminary data.</text>
</comment>
<evidence type="ECO:0000313" key="2">
    <source>
        <dbReference type="Proteomes" id="UP000570851"/>
    </source>
</evidence>
<proteinExistence type="predicted"/>